<keyword evidence="3" id="KW-1185">Reference proteome</keyword>
<comment type="caution">
    <text evidence="2">The sequence shown here is derived from an EMBL/GenBank/DDBJ whole genome shotgun (WGS) entry which is preliminary data.</text>
</comment>
<proteinExistence type="predicted"/>
<dbReference type="EMBL" id="JAGGLG010000007">
    <property type="protein sequence ID" value="MBP2017765.1"/>
    <property type="molecule type" value="Genomic_DNA"/>
</dbReference>
<gene>
    <name evidence="2" type="ORF">J2Z79_001150</name>
</gene>
<accession>A0ABS4JQF9</accession>
<keyword evidence="2" id="KW-0540">Nuclease</keyword>
<reference evidence="2 3" key="1">
    <citation type="submission" date="2021-03" db="EMBL/GenBank/DDBJ databases">
        <title>Genomic Encyclopedia of Type Strains, Phase IV (KMG-IV): sequencing the most valuable type-strain genomes for metagenomic binning, comparative biology and taxonomic classification.</title>
        <authorList>
            <person name="Goeker M."/>
        </authorList>
    </citation>
    <scope>NUCLEOTIDE SEQUENCE [LARGE SCALE GENOMIC DNA]</scope>
    <source>
        <strain evidence="2 3">DSM 27138</strain>
    </source>
</reference>
<dbReference type="RefSeq" id="WP_209465906.1">
    <property type="nucleotide sequence ID" value="NZ_JAGGLG010000007.1"/>
</dbReference>
<protein>
    <submittedName>
        <fullName evidence="2">DNA repair exonuclease SbcCD ATPase subunit</fullName>
    </submittedName>
</protein>
<evidence type="ECO:0000313" key="3">
    <source>
        <dbReference type="Proteomes" id="UP001519289"/>
    </source>
</evidence>
<feature type="compositionally biased region" description="Low complexity" evidence="1">
    <location>
        <begin position="25"/>
        <end position="37"/>
    </location>
</feature>
<dbReference type="Proteomes" id="UP001519289">
    <property type="component" value="Unassembled WGS sequence"/>
</dbReference>
<evidence type="ECO:0000313" key="2">
    <source>
        <dbReference type="EMBL" id="MBP2017765.1"/>
    </source>
</evidence>
<keyword evidence="2" id="KW-0378">Hydrolase</keyword>
<organism evidence="2 3">
    <name type="scientific">Symbiobacterium terraclitae</name>
    <dbReference type="NCBI Taxonomy" id="557451"/>
    <lineage>
        <taxon>Bacteria</taxon>
        <taxon>Bacillati</taxon>
        <taxon>Bacillota</taxon>
        <taxon>Clostridia</taxon>
        <taxon>Eubacteriales</taxon>
        <taxon>Symbiobacteriaceae</taxon>
        <taxon>Symbiobacterium</taxon>
    </lineage>
</organism>
<keyword evidence="2" id="KW-0269">Exonuclease</keyword>
<dbReference type="GO" id="GO:0004527">
    <property type="term" value="F:exonuclease activity"/>
    <property type="evidence" value="ECO:0007669"/>
    <property type="project" value="UniProtKB-KW"/>
</dbReference>
<evidence type="ECO:0000256" key="1">
    <source>
        <dbReference type="SAM" id="MobiDB-lite"/>
    </source>
</evidence>
<feature type="region of interest" description="Disordered" evidence="1">
    <location>
        <begin position="23"/>
        <end position="53"/>
    </location>
</feature>
<name>A0ABS4JQF9_9FIRM</name>
<sequence length="142" mass="15744">MSQAHETLESVAERARRALRDNEAAHLQAQAQAAPRAVEGTQRDGAPIQQGIGTPTDLINQRIRAIAKVKELEPRLASARARAADLSQRLTSTATDSVHYAELLRWLGEVHAQLRQLEAEYEEAQHVIRNSAWVMHLLADPS</sequence>